<feature type="domain" description="AP-5 complex subunit zeta-1 ARM repeats" evidence="1">
    <location>
        <begin position="30"/>
        <end position="154"/>
    </location>
</feature>
<dbReference type="PANTHER" id="PTHR47885">
    <property type="entry name" value="AP-5 COMPLEX SUBUNIT ZETA-1"/>
    <property type="match status" value="1"/>
</dbReference>
<protein>
    <recommendedName>
        <fullName evidence="5">AP-5 complex subunit zeta-1</fullName>
    </recommendedName>
</protein>
<dbReference type="InterPro" id="IPR016024">
    <property type="entry name" value="ARM-type_fold"/>
</dbReference>
<comment type="caution">
    <text evidence="3">The sequence shown here is derived from an EMBL/GenBank/DDBJ whole genome shotgun (WGS) entry which is preliminary data.</text>
</comment>
<dbReference type="SUPFAM" id="SSF48371">
    <property type="entry name" value="ARM repeat"/>
    <property type="match status" value="1"/>
</dbReference>
<evidence type="ECO:0000259" key="2">
    <source>
        <dbReference type="Pfam" id="PF25154"/>
    </source>
</evidence>
<reference evidence="3 4" key="1">
    <citation type="submission" date="2024-02" db="EMBL/GenBank/DDBJ databases">
        <authorList>
            <person name="Vignale AGUSTIN F."/>
            <person name="Sosa J E."/>
            <person name="Modenutti C."/>
        </authorList>
    </citation>
    <scope>NUCLEOTIDE SEQUENCE [LARGE SCALE GENOMIC DNA]</scope>
</reference>
<dbReference type="InterPro" id="IPR055450">
    <property type="entry name" value="AP5Z1_ARM"/>
</dbReference>
<evidence type="ECO:0000259" key="1">
    <source>
        <dbReference type="Pfam" id="PF14764"/>
    </source>
</evidence>
<dbReference type="InterPro" id="IPR056856">
    <property type="entry name" value="TPR_AP5Z1_C"/>
</dbReference>
<evidence type="ECO:0000313" key="4">
    <source>
        <dbReference type="Proteomes" id="UP001642360"/>
    </source>
</evidence>
<accession>A0ABC8RZ69</accession>
<name>A0ABC8RZ69_9AQUA</name>
<dbReference type="Proteomes" id="UP001642360">
    <property type="component" value="Unassembled WGS sequence"/>
</dbReference>
<gene>
    <name evidence="3" type="ORF">ILEXP_LOCUS18415</name>
</gene>
<dbReference type="AlphaFoldDB" id="A0ABC8RZ69"/>
<dbReference type="Pfam" id="PF25154">
    <property type="entry name" value="TPR_AP5Z1_C"/>
    <property type="match status" value="1"/>
</dbReference>
<organism evidence="3 4">
    <name type="scientific">Ilex paraguariensis</name>
    <name type="common">yerba mate</name>
    <dbReference type="NCBI Taxonomy" id="185542"/>
    <lineage>
        <taxon>Eukaryota</taxon>
        <taxon>Viridiplantae</taxon>
        <taxon>Streptophyta</taxon>
        <taxon>Embryophyta</taxon>
        <taxon>Tracheophyta</taxon>
        <taxon>Spermatophyta</taxon>
        <taxon>Magnoliopsida</taxon>
        <taxon>eudicotyledons</taxon>
        <taxon>Gunneridae</taxon>
        <taxon>Pentapetalae</taxon>
        <taxon>asterids</taxon>
        <taxon>campanulids</taxon>
        <taxon>Aquifoliales</taxon>
        <taxon>Aquifoliaceae</taxon>
        <taxon>Ilex</taxon>
    </lineage>
</organism>
<feature type="domain" description="AP-5 complex subunit zeta-1 C-terminal TPR" evidence="2">
    <location>
        <begin position="287"/>
        <end position="517"/>
    </location>
</feature>
<dbReference type="EMBL" id="CAUOFW020002014">
    <property type="protein sequence ID" value="CAK9150273.1"/>
    <property type="molecule type" value="Genomic_DNA"/>
</dbReference>
<dbReference type="PANTHER" id="PTHR47885:SF1">
    <property type="entry name" value="AP-5 COMPLEX SUBUNIT ZETA-1"/>
    <property type="match status" value="1"/>
</dbReference>
<evidence type="ECO:0008006" key="5">
    <source>
        <dbReference type="Google" id="ProtNLM"/>
    </source>
</evidence>
<proteinExistence type="predicted"/>
<sequence>MVDREREWNFHLRSLSSSARDSNFANDPASDPSLLNSVKKLHEFCKSDKSEDLIARVYPQLNRIFQRSVSAISQSRTSNGILLLAILQFFLDFGDVVLHDADPNLRTFFRSCLSREFADPVVAEATVDFLNTYKKKLLTSFPTLLPQFFPLLLKLIAWNGEKLEKSFLRVFPGLISPGSFLPLFPSLVDIPILVVALEKVERSSGPLIGNSIASIQKSTAPEMLLALMDEAYTGSTIGDEGADSESEDKNTIAVADPLFLELLKDENDGLAERHWTSPGMAAALQAAINTPQSDRLKQALKMTPRLVDTYFSVAVRDMNNSLICALIPLLMTRHSTLFPDKIFSYEVQRRLLEFMLAAFHRSPNFIALLKKPIVDRLGEAYDSPAKTELALQLCWAIGEHGGGGGSHKDAARELFESLELLLYENLSSSRLGLRDSALGSVSSTFRKSSQSRLLCFVVTAIAKLATYHRELQPRARVSLAKVARSRISDVRVWRRARDYLGLMNEPAICSSVLGPSRPSSEYMPPGSVRWIEGGSKMIAHVPFYILSEQEGPPFHDFSFSDILPGK</sequence>
<keyword evidence="4" id="KW-1185">Reference proteome</keyword>
<dbReference type="Pfam" id="PF14764">
    <property type="entry name" value="SPG48"/>
    <property type="match status" value="1"/>
</dbReference>
<evidence type="ECO:0000313" key="3">
    <source>
        <dbReference type="EMBL" id="CAK9150273.1"/>
    </source>
</evidence>